<comment type="caution">
    <text evidence="3">The sequence shown here is derived from an EMBL/GenBank/DDBJ whole genome shotgun (WGS) entry which is preliminary data.</text>
</comment>
<proteinExistence type="predicted"/>
<evidence type="ECO:0000256" key="1">
    <source>
        <dbReference type="SAM" id="MobiDB-lite"/>
    </source>
</evidence>
<evidence type="ECO:0000313" key="5">
    <source>
        <dbReference type="Proteomes" id="UP000560470"/>
    </source>
</evidence>
<feature type="region of interest" description="Disordered" evidence="1">
    <location>
        <begin position="27"/>
        <end position="47"/>
    </location>
</feature>
<gene>
    <name evidence="3" type="ORF">HX788_11130</name>
    <name evidence="4" type="ORF">HX795_06645</name>
    <name evidence="2" type="ORF">HX797_06985</name>
</gene>
<evidence type="ECO:0000313" key="7">
    <source>
        <dbReference type="Proteomes" id="UP000590218"/>
    </source>
</evidence>
<dbReference type="Proteomes" id="UP000590218">
    <property type="component" value="Unassembled WGS sequence"/>
</dbReference>
<dbReference type="AlphaFoldDB" id="A0A7Y8JI84"/>
<dbReference type="PROSITE" id="PS51257">
    <property type="entry name" value="PROKAR_LIPOPROTEIN"/>
    <property type="match status" value="1"/>
</dbReference>
<dbReference type="EMBL" id="JACAOZ010000006">
    <property type="protein sequence ID" value="NVZ56002.1"/>
    <property type="molecule type" value="Genomic_DNA"/>
</dbReference>
<dbReference type="EMBL" id="JACARM010000024">
    <property type="protein sequence ID" value="NWE07637.1"/>
    <property type="molecule type" value="Genomic_DNA"/>
</dbReference>
<dbReference type="EMBL" id="JACARL010000033">
    <property type="protein sequence ID" value="NWE81771.1"/>
    <property type="molecule type" value="Genomic_DNA"/>
</dbReference>
<dbReference type="RefSeq" id="WP_017138899.1">
    <property type="nucleotide sequence ID" value="NZ_JACAOZ010000006.1"/>
</dbReference>
<evidence type="ECO:0000313" key="4">
    <source>
        <dbReference type="EMBL" id="NWE81771.1"/>
    </source>
</evidence>
<evidence type="ECO:0008006" key="8">
    <source>
        <dbReference type="Google" id="ProtNLM"/>
    </source>
</evidence>
<protein>
    <recommendedName>
        <fullName evidence="8">Lipoprotein</fullName>
    </recommendedName>
</protein>
<dbReference type="Proteomes" id="UP000563268">
    <property type="component" value="Unassembled WGS sequence"/>
</dbReference>
<accession>A0A7Y8JI84</accession>
<organism evidence="3 6">
    <name type="scientific">Pseudomonas edaphica</name>
    <dbReference type="NCBI Taxonomy" id="2006980"/>
    <lineage>
        <taxon>Bacteria</taxon>
        <taxon>Pseudomonadati</taxon>
        <taxon>Pseudomonadota</taxon>
        <taxon>Gammaproteobacteria</taxon>
        <taxon>Pseudomonadales</taxon>
        <taxon>Pseudomonadaceae</taxon>
        <taxon>Pseudomonas</taxon>
    </lineage>
</organism>
<evidence type="ECO:0000313" key="2">
    <source>
        <dbReference type="EMBL" id="NVZ56002.1"/>
    </source>
</evidence>
<name>A0A7Y8JI84_9PSED</name>
<evidence type="ECO:0000313" key="3">
    <source>
        <dbReference type="EMBL" id="NWE07637.1"/>
    </source>
</evidence>
<dbReference type="Proteomes" id="UP000560470">
    <property type="component" value="Unassembled WGS sequence"/>
</dbReference>
<reference evidence="5 6" key="1">
    <citation type="submission" date="2020-04" db="EMBL/GenBank/DDBJ databases">
        <title>Molecular characterization of pseudomonads from Agaricus bisporus reveal novel blotch 2 pathogens in Western Europe.</title>
        <authorList>
            <person name="Taparia T."/>
            <person name="Krijger M."/>
            <person name="Haynes E."/>
            <person name="Elpinstone J.G."/>
            <person name="Noble R."/>
            <person name="Van Der Wolf J."/>
        </authorList>
    </citation>
    <scope>NUCLEOTIDE SEQUENCE [LARGE SCALE GENOMIC DNA]</scope>
    <source>
        <strain evidence="2 5">B7002</strain>
        <strain evidence="4 7">K6002</strain>
        <strain evidence="3 6">K7002</strain>
    </source>
</reference>
<evidence type="ECO:0000313" key="6">
    <source>
        <dbReference type="Proteomes" id="UP000563268"/>
    </source>
</evidence>
<sequence>MLRRITLLIPLLIMLTMSGCFFFPRGGGGGWHDHDHRYDGGPGYERR</sequence>
<feature type="compositionally biased region" description="Basic and acidic residues" evidence="1">
    <location>
        <begin position="31"/>
        <end position="47"/>
    </location>
</feature>